<sequence length="473" mass="52295">MASTTLPYAAFFLILMTSSVDASWRMYANTLITARIDPLISPGRHVHDYVGGNNFGVTYDYNTQMQSSCSSVQIQADKSGYWMPSVYYRRRDGTFQLLRSSYMVYYLHRGSRQTAFPAGFRMIAGSNSKSSSTPGNPADEAINFHCLDTNAETLDFPNQYCPAGVRLVLADLKDHVAYPVDGKEGNTCPSTHPVRLITLFLEHVIDMKDLDWYPGCITMSNGDTKGFSSHADFIMGWDTGLLQQVIDQCTDPQADLSTCGVLMQSNNGDLAGQCQPVKNLPLEDVGFYGSITRLLGDNAVWGDGISKNSIGSTPTPPLVAPYSVVPNNWNQVGCINEGDPYTNTMNGDKVVDQFMTPQQCVKNCNDKGFSIAGLENDYEWCGGGRNLRIWTKRGDAAADSLYEYPPAGSHLTTVYTTDGSTANIDGNSPYGPNNPPRCPPRRPKLAVKRDMEVVDRIKRAMHSHHRFDRGHYF</sequence>
<dbReference type="Proteomes" id="UP000789525">
    <property type="component" value="Unassembled WGS sequence"/>
</dbReference>
<proteinExistence type="predicted"/>
<reference evidence="1" key="1">
    <citation type="submission" date="2021-06" db="EMBL/GenBank/DDBJ databases">
        <authorList>
            <person name="Kallberg Y."/>
            <person name="Tangrot J."/>
            <person name="Rosling A."/>
        </authorList>
    </citation>
    <scope>NUCLEOTIDE SEQUENCE</scope>
    <source>
        <strain evidence="1">CL356</strain>
    </source>
</reference>
<keyword evidence="2" id="KW-1185">Reference proteome</keyword>
<accession>A0ACA9M3X4</accession>
<name>A0ACA9M3X4_9GLOM</name>
<dbReference type="EMBL" id="CAJVPT010009785">
    <property type="protein sequence ID" value="CAG8564533.1"/>
    <property type="molecule type" value="Genomic_DNA"/>
</dbReference>
<organism evidence="1 2">
    <name type="scientific">Acaulospora colombiana</name>
    <dbReference type="NCBI Taxonomy" id="27376"/>
    <lineage>
        <taxon>Eukaryota</taxon>
        <taxon>Fungi</taxon>
        <taxon>Fungi incertae sedis</taxon>
        <taxon>Mucoromycota</taxon>
        <taxon>Glomeromycotina</taxon>
        <taxon>Glomeromycetes</taxon>
        <taxon>Diversisporales</taxon>
        <taxon>Acaulosporaceae</taxon>
        <taxon>Acaulospora</taxon>
    </lineage>
</organism>
<comment type="caution">
    <text evidence="1">The sequence shown here is derived from an EMBL/GenBank/DDBJ whole genome shotgun (WGS) entry which is preliminary data.</text>
</comment>
<gene>
    <name evidence="1" type="ORF">ACOLOM_LOCUS5363</name>
</gene>
<evidence type="ECO:0000313" key="2">
    <source>
        <dbReference type="Proteomes" id="UP000789525"/>
    </source>
</evidence>
<protein>
    <submittedName>
        <fullName evidence="1">12075_t:CDS:1</fullName>
    </submittedName>
</protein>
<evidence type="ECO:0000313" key="1">
    <source>
        <dbReference type="EMBL" id="CAG8564533.1"/>
    </source>
</evidence>